<name>A0A1B1AEE0_9PROT</name>
<dbReference type="InterPro" id="IPR005133">
    <property type="entry name" value="PhaG_MnhG_YufB"/>
</dbReference>
<feature type="transmembrane region" description="Helical" evidence="1">
    <location>
        <begin position="46"/>
        <end position="64"/>
    </location>
</feature>
<feature type="transmembrane region" description="Helical" evidence="1">
    <location>
        <begin position="70"/>
        <end position="93"/>
    </location>
</feature>
<keyword evidence="3" id="KW-1185">Reference proteome</keyword>
<dbReference type="PANTHER" id="PTHR34703">
    <property type="entry name" value="ANTIPORTER SUBUNIT MNHG2-RELATED"/>
    <property type="match status" value="1"/>
</dbReference>
<feature type="transmembrane region" description="Helical" evidence="1">
    <location>
        <begin position="12"/>
        <end position="34"/>
    </location>
</feature>
<dbReference type="NCBIfam" id="TIGR01300">
    <property type="entry name" value="CPA3_mnhG_phaG"/>
    <property type="match status" value="1"/>
</dbReference>
<evidence type="ECO:0000313" key="2">
    <source>
        <dbReference type="EMBL" id="ANP44916.1"/>
    </source>
</evidence>
<accession>A0A1B1AEE0</accession>
<organism evidence="2 3">
    <name type="scientific">Candidatus Viadribacter manganicus</name>
    <dbReference type="NCBI Taxonomy" id="1759059"/>
    <lineage>
        <taxon>Bacteria</taxon>
        <taxon>Pseudomonadati</taxon>
        <taxon>Pseudomonadota</taxon>
        <taxon>Alphaproteobacteria</taxon>
        <taxon>Hyphomonadales</taxon>
        <taxon>Hyphomonadaceae</taxon>
        <taxon>Candidatus Viadribacter</taxon>
    </lineage>
</organism>
<protein>
    <recommendedName>
        <fullName evidence="4">Sodium:proton antiporter</fullName>
    </recommendedName>
</protein>
<reference evidence="2 3" key="1">
    <citation type="submission" date="2015-11" db="EMBL/GenBank/DDBJ databases">
        <title>Whole-Genome Sequence of Candidatus Oderbacter manganicum from the National Park Lower Oder Valley, Germany.</title>
        <authorList>
            <person name="Braun B."/>
            <person name="Liere K."/>
            <person name="Szewzyk U."/>
        </authorList>
    </citation>
    <scope>NUCLEOTIDE SEQUENCE [LARGE SCALE GENOMIC DNA]</scope>
    <source>
        <strain evidence="2 3">OTSz_A_272</strain>
    </source>
</reference>
<gene>
    <name evidence="2" type="ORF">ATE48_02740</name>
</gene>
<keyword evidence="1" id="KW-1133">Transmembrane helix</keyword>
<dbReference type="InParanoid" id="A0A1B1AEE0"/>
<evidence type="ECO:0000313" key="3">
    <source>
        <dbReference type="Proteomes" id="UP000092498"/>
    </source>
</evidence>
<dbReference type="STRING" id="1759059.ATE48_02740"/>
<dbReference type="GO" id="GO:0015385">
    <property type="term" value="F:sodium:proton antiporter activity"/>
    <property type="evidence" value="ECO:0007669"/>
    <property type="project" value="TreeGrafter"/>
</dbReference>
<dbReference type="KEGG" id="cbot:ATE48_02740"/>
<dbReference type="Pfam" id="PF03334">
    <property type="entry name" value="PhaG_MnhG_YufB"/>
    <property type="match status" value="1"/>
</dbReference>
<keyword evidence="1" id="KW-0472">Membrane</keyword>
<evidence type="ECO:0000256" key="1">
    <source>
        <dbReference type="SAM" id="Phobius"/>
    </source>
</evidence>
<evidence type="ECO:0008006" key="4">
    <source>
        <dbReference type="Google" id="ProtNLM"/>
    </source>
</evidence>
<dbReference type="PANTHER" id="PTHR34703:SF1">
    <property type="entry name" value="ANTIPORTER SUBUNIT MNHG2-RELATED"/>
    <property type="match status" value="1"/>
</dbReference>
<dbReference type="AlphaFoldDB" id="A0A1B1AEE0"/>
<keyword evidence="1" id="KW-0812">Transmembrane</keyword>
<dbReference type="RefSeq" id="WP_066767571.1">
    <property type="nucleotide sequence ID" value="NZ_CP013244.1"/>
</dbReference>
<dbReference type="Proteomes" id="UP000092498">
    <property type="component" value="Chromosome"/>
</dbReference>
<sequence>MDAGAVLEFLQLGVSGIVVAAGLLLIAGGSLGLLRFPDLYTRLHAANVADVVGSVIVVIGLAIAAPDWAIAVRLLLLAALLMALGPTLTHLVAQAAHAAGLAPIAGRYAAPRPGATHKSTPP</sequence>
<dbReference type="EMBL" id="CP013244">
    <property type="protein sequence ID" value="ANP44916.1"/>
    <property type="molecule type" value="Genomic_DNA"/>
</dbReference>
<proteinExistence type="predicted"/>